<comment type="cofactor">
    <cofactor evidence="1">
        <name>Cu cation</name>
        <dbReference type="ChEBI" id="CHEBI:23378"/>
    </cofactor>
</comment>
<dbReference type="STRING" id="45072.Lqua_0060"/>
<sequence length="692" mass="78158">MPSHPLDPLSMEEIQQACALLKNEQSLGPHHQFAYVVLEEPSQSDIINTEKEQTLDRIAFVCVLDSTTNQTYEGNVNLTTGSITRWELLPFDKHPYGQAPIMPGDYPKCERIVKSDMAWREAMKKRGLSDSEIELIQVDPFAPGYFNKDDEKGKRLVRAVSYYREKLTDNAYARPIEGVIAVVDLVNECILRLDDDGLNTPIPKTIINYDSASIQDTREAPKPLDITQPEGPSFKVNGWKVEWQQWRFRVGFTPREGLVLHAVNYHDQDHDQERPILYRASIVDMVVPYADPSISHYFKSAFDSGENGFGRFANQLELGCDCLGQIYYFDVPIATEHGEAKLLKHAICMHEEDAGILWKHYETRTGIYETRRARQLVVSFFTTIDNYDYGFYWRFGQDGSLKLEAKLTGIVQTAAISPGTSYSWGSKLTNEIAGPSHQHLFSARLHMMVDGANNSVCESEFKSMPVSAENPDGVGFGTTQTLLQTESEGARDTNAATQRTWKIFNPMMFNHVGEPTAYKLELPQTPLLLAHPSSCIYQRAGYATHGLWVTQYNQREKYASGDYPNQHAGGDGVTKYVQQNRPIINKPIVLWATFGATHLPRPEDFPVMPTATVMFELKPFGFFNHNPALGLPAERNKKSKKQNETESELELQSCCSSSNSHTVFNLFNKDRPISRESEPSQSEKPLPMGLCK</sequence>
<dbReference type="Proteomes" id="UP000254230">
    <property type="component" value="Unassembled WGS sequence"/>
</dbReference>
<feature type="domain" description="AGAO-like N2" evidence="18">
    <location>
        <begin position="12"/>
        <end position="84"/>
    </location>
</feature>
<feature type="compositionally biased region" description="Basic and acidic residues" evidence="15">
    <location>
        <begin position="668"/>
        <end position="678"/>
    </location>
</feature>
<evidence type="ECO:0000256" key="2">
    <source>
        <dbReference type="ARBA" id="ARBA00001936"/>
    </source>
</evidence>
<dbReference type="InterPro" id="IPR049947">
    <property type="entry name" value="Cu_Am_Ox_Cu-bd"/>
</dbReference>
<evidence type="ECO:0000259" key="16">
    <source>
        <dbReference type="Pfam" id="PF01179"/>
    </source>
</evidence>
<feature type="domain" description="Copper amine oxidase catalytic" evidence="16">
    <location>
        <begin position="225"/>
        <end position="629"/>
    </location>
</feature>
<keyword evidence="7 12" id="KW-0801">TPQ</keyword>
<keyword evidence="6 14" id="KW-0479">Metal-binding</keyword>
<evidence type="ECO:0000256" key="10">
    <source>
        <dbReference type="ARBA" id="ARBA00023211"/>
    </source>
</evidence>
<feature type="region of interest" description="Disordered" evidence="15">
    <location>
        <begin position="666"/>
        <end position="692"/>
    </location>
</feature>
<dbReference type="InterPro" id="IPR049948">
    <property type="entry name" value="Cu_Am_ox_TPQ-bd"/>
</dbReference>
<name>A0A378KQC0_9GAMM</name>
<dbReference type="GO" id="GO:0048038">
    <property type="term" value="F:quinone binding"/>
    <property type="evidence" value="ECO:0007669"/>
    <property type="project" value="InterPro"/>
</dbReference>
<reference evidence="19 21" key="1">
    <citation type="submission" date="2015-11" db="EMBL/GenBank/DDBJ databases">
        <title>Genomic analysis of 38 Legionella species identifies large and diverse effector repertoires.</title>
        <authorList>
            <person name="Burstein D."/>
            <person name="Amaro F."/>
            <person name="Zusman T."/>
            <person name="Lifshitz Z."/>
            <person name="Cohen O."/>
            <person name="Gilbert J.A."/>
            <person name="Pupko T."/>
            <person name="Shuman H.A."/>
            <person name="Segal G."/>
        </authorList>
    </citation>
    <scope>NUCLEOTIDE SEQUENCE [LARGE SCALE GENOMIC DNA]</scope>
    <source>
        <strain evidence="19 21">ATCC 49507</strain>
    </source>
</reference>
<dbReference type="InterPro" id="IPR015798">
    <property type="entry name" value="Cu_amine_oxidase_C"/>
</dbReference>
<evidence type="ECO:0000256" key="15">
    <source>
        <dbReference type="SAM" id="MobiDB-lite"/>
    </source>
</evidence>
<dbReference type="InterPro" id="IPR054157">
    <property type="entry name" value="AGAO-like_N2"/>
</dbReference>
<dbReference type="Pfam" id="PF21994">
    <property type="entry name" value="AGAO-like_N2"/>
    <property type="match status" value="1"/>
</dbReference>
<dbReference type="Gene3D" id="3.10.450.40">
    <property type="match status" value="2"/>
</dbReference>
<evidence type="ECO:0000313" key="21">
    <source>
        <dbReference type="Proteomes" id="UP000054639"/>
    </source>
</evidence>
<evidence type="ECO:0000256" key="7">
    <source>
        <dbReference type="ARBA" id="ARBA00022772"/>
    </source>
</evidence>
<evidence type="ECO:0000256" key="4">
    <source>
        <dbReference type="ARBA" id="ARBA00007983"/>
    </source>
</evidence>
<evidence type="ECO:0000256" key="14">
    <source>
        <dbReference type="RuleBase" id="RU000672"/>
    </source>
</evidence>
<evidence type="ECO:0000256" key="11">
    <source>
        <dbReference type="ARBA" id="ARBA00048032"/>
    </source>
</evidence>
<evidence type="ECO:0000256" key="13">
    <source>
        <dbReference type="PIRSR" id="PIRSR600269-51"/>
    </source>
</evidence>
<dbReference type="InterPro" id="IPR000269">
    <property type="entry name" value="Cu_amine_oxidase"/>
</dbReference>
<dbReference type="OrthoDB" id="9772590at2"/>
<proteinExistence type="inferred from homology"/>
<keyword evidence="9 14" id="KW-0186">Copper</keyword>
<evidence type="ECO:0000256" key="5">
    <source>
        <dbReference type="ARBA" id="ARBA00011738"/>
    </source>
</evidence>
<evidence type="ECO:0000256" key="9">
    <source>
        <dbReference type="ARBA" id="ARBA00023008"/>
    </source>
</evidence>
<dbReference type="InterPro" id="IPR015802">
    <property type="entry name" value="Cu_amine_oxidase_N3"/>
</dbReference>
<keyword evidence="10" id="KW-0464">Manganese</keyword>
<comment type="similarity">
    <text evidence="4 14">Belongs to the copper/topaquinone oxidase family.</text>
</comment>
<comment type="subunit">
    <text evidence="5">Homodimer.</text>
</comment>
<dbReference type="GO" id="GO:0008131">
    <property type="term" value="F:primary methylamine oxidase activity"/>
    <property type="evidence" value="ECO:0007669"/>
    <property type="project" value="UniProtKB-EC"/>
</dbReference>
<evidence type="ECO:0000256" key="12">
    <source>
        <dbReference type="PIRSR" id="PIRSR600269-50"/>
    </source>
</evidence>
<evidence type="ECO:0000259" key="17">
    <source>
        <dbReference type="Pfam" id="PF02728"/>
    </source>
</evidence>
<feature type="active site" description="Proton acceptor" evidence="12">
    <location>
        <position position="303"/>
    </location>
</feature>
<reference evidence="20 22" key="2">
    <citation type="submission" date="2018-06" db="EMBL/GenBank/DDBJ databases">
        <authorList>
            <consortium name="Pathogen Informatics"/>
            <person name="Doyle S."/>
        </authorList>
    </citation>
    <scope>NUCLEOTIDE SEQUENCE [LARGE SCALE GENOMIC DNA]</scope>
    <source>
        <strain evidence="20 22">NCTC12376</strain>
    </source>
</reference>
<dbReference type="InterPro" id="IPR036460">
    <property type="entry name" value="Cu_amine_oxidase_C_sf"/>
</dbReference>
<dbReference type="PANTHER" id="PTHR10638:SF86">
    <property type="entry name" value="COPPER AMINE OXIDASE 1-RELATED"/>
    <property type="match status" value="1"/>
</dbReference>
<dbReference type="PROSITE" id="PS01165">
    <property type="entry name" value="COPPER_AMINE_OXID_2"/>
    <property type="match status" value="1"/>
</dbReference>
<dbReference type="RefSeq" id="WP_065240126.1">
    <property type="nucleotide sequence ID" value="NZ_CAAAIL010000006.1"/>
</dbReference>
<dbReference type="SUPFAM" id="SSF54416">
    <property type="entry name" value="Amine oxidase N-terminal region"/>
    <property type="match status" value="2"/>
</dbReference>
<accession>A0A378KQC0</accession>
<dbReference type="Gene3D" id="2.70.98.20">
    <property type="entry name" value="Copper amine oxidase, catalytic domain"/>
    <property type="match status" value="1"/>
</dbReference>
<dbReference type="PANTHER" id="PTHR10638">
    <property type="entry name" value="COPPER AMINE OXIDASE"/>
    <property type="match status" value="1"/>
</dbReference>
<dbReference type="NCBIfam" id="NF008559">
    <property type="entry name" value="PRK11504.1"/>
    <property type="match status" value="1"/>
</dbReference>
<dbReference type="InterPro" id="IPR016182">
    <property type="entry name" value="Cu_amine_oxidase_N-reg"/>
</dbReference>
<comment type="catalytic activity">
    <reaction evidence="11">
        <text>a primary methyl amine + O2 + H2O = an aldehyde + H2O2 + NH4(+)</text>
        <dbReference type="Rhea" id="RHEA:16153"/>
        <dbReference type="ChEBI" id="CHEBI:15377"/>
        <dbReference type="ChEBI" id="CHEBI:15379"/>
        <dbReference type="ChEBI" id="CHEBI:16240"/>
        <dbReference type="ChEBI" id="CHEBI:17478"/>
        <dbReference type="ChEBI" id="CHEBI:28938"/>
        <dbReference type="ChEBI" id="CHEBI:228804"/>
        <dbReference type="EC" id="1.4.3.21"/>
    </reaction>
</comment>
<evidence type="ECO:0000313" key="20">
    <source>
        <dbReference type="EMBL" id="STY16516.1"/>
    </source>
</evidence>
<dbReference type="AlphaFoldDB" id="A0A378KQC0"/>
<evidence type="ECO:0000256" key="6">
    <source>
        <dbReference type="ARBA" id="ARBA00022723"/>
    </source>
</evidence>
<keyword evidence="21" id="KW-1185">Reference proteome</keyword>
<comment type="cofactor">
    <cofactor evidence="3">
        <name>Zn(2+)</name>
        <dbReference type="ChEBI" id="CHEBI:29105"/>
    </cofactor>
</comment>
<comment type="cofactor">
    <cofactor evidence="2">
        <name>Mn(2+)</name>
        <dbReference type="ChEBI" id="CHEBI:29035"/>
    </cofactor>
</comment>
<evidence type="ECO:0000313" key="22">
    <source>
        <dbReference type="Proteomes" id="UP000254230"/>
    </source>
</evidence>
<dbReference type="Pfam" id="PF02728">
    <property type="entry name" value="Cu_amine_oxidN3"/>
    <property type="match status" value="1"/>
</dbReference>
<dbReference type="SUPFAM" id="SSF49998">
    <property type="entry name" value="Amine oxidase catalytic domain"/>
    <property type="match status" value="1"/>
</dbReference>
<evidence type="ECO:0000313" key="19">
    <source>
        <dbReference type="EMBL" id="KTD55343.1"/>
    </source>
</evidence>
<evidence type="ECO:0000256" key="1">
    <source>
        <dbReference type="ARBA" id="ARBA00001935"/>
    </source>
</evidence>
<keyword evidence="8 14" id="KW-0560">Oxidoreductase</keyword>
<evidence type="ECO:0000256" key="8">
    <source>
        <dbReference type="ARBA" id="ARBA00023002"/>
    </source>
</evidence>
<dbReference type="EC" id="1.4.3.-" evidence="14"/>
<dbReference type="Proteomes" id="UP000054639">
    <property type="component" value="Unassembled WGS sequence"/>
</dbReference>
<feature type="modified residue" description="2',4',5'-topaquinone" evidence="13">
    <location>
        <position position="387"/>
    </location>
</feature>
<feature type="domain" description="Copper amine oxidase N3-terminal" evidence="17">
    <location>
        <begin position="103"/>
        <end position="203"/>
    </location>
</feature>
<protein>
    <recommendedName>
        <fullName evidence="14">Amine oxidase</fullName>
        <ecNumber evidence="14">1.4.3.-</ecNumber>
    </recommendedName>
</protein>
<organism evidence="20 22">
    <name type="scientific">Legionella quateirensis</name>
    <dbReference type="NCBI Taxonomy" id="45072"/>
    <lineage>
        <taxon>Bacteria</taxon>
        <taxon>Pseudomonadati</taxon>
        <taxon>Pseudomonadota</taxon>
        <taxon>Gammaproteobacteria</taxon>
        <taxon>Legionellales</taxon>
        <taxon>Legionellaceae</taxon>
        <taxon>Legionella</taxon>
    </lineage>
</organism>
<feature type="active site" description="Schiff-base intermediate with substrate; via topaquinone" evidence="12">
    <location>
        <position position="387"/>
    </location>
</feature>
<gene>
    <name evidence="20" type="primary">tynA</name>
    <name evidence="19" type="ORF">Lqua_0060</name>
    <name evidence="20" type="ORF">NCTC12376_00307</name>
</gene>
<evidence type="ECO:0000256" key="3">
    <source>
        <dbReference type="ARBA" id="ARBA00001947"/>
    </source>
</evidence>
<dbReference type="PROSITE" id="PS01164">
    <property type="entry name" value="COPPER_AMINE_OXID_1"/>
    <property type="match status" value="1"/>
</dbReference>
<dbReference type="GO" id="GO:0009308">
    <property type="term" value="P:amine metabolic process"/>
    <property type="evidence" value="ECO:0007669"/>
    <property type="project" value="UniProtKB-UniRule"/>
</dbReference>
<comment type="cofactor">
    <cofactor evidence="14">
        <name>Cu cation</name>
        <dbReference type="ChEBI" id="CHEBI:23378"/>
    </cofactor>
    <text evidence="14">Contains 1 topaquinone per subunit.</text>
</comment>
<dbReference type="GO" id="GO:0005507">
    <property type="term" value="F:copper ion binding"/>
    <property type="evidence" value="ECO:0007669"/>
    <property type="project" value="InterPro"/>
</dbReference>
<evidence type="ECO:0000259" key="18">
    <source>
        <dbReference type="Pfam" id="PF21994"/>
    </source>
</evidence>
<dbReference type="EMBL" id="UGOW01000001">
    <property type="protein sequence ID" value="STY16516.1"/>
    <property type="molecule type" value="Genomic_DNA"/>
</dbReference>
<comment type="PTM">
    <text evidence="13 14">Topaquinone (TPQ) is generated by copper-dependent autoxidation of a specific tyrosyl residue.</text>
</comment>
<dbReference type="Pfam" id="PF01179">
    <property type="entry name" value="Cu_amine_oxid"/>
    <property type="match status" value="1"/>
</dbReference>
<dbReference type="EMBL" id="LNYR01000001">
    <property type="protein sequence ID" value="KTD55343.1"/>
    <property type="molecule type" value="Genomic_DNA"/>
</dbReference>